<gene>
    <name evidence="6" type="ORF">ASB62_04960</name>
</gene>
<evidence type="ECO:0000256" key="3">
    <source>
        <dbReference type="ARBA" id="ARBA00023004"/>
    </source>
</evidence>
<keyword evidence="4" id="KW-0411">Iron-sulfur</keyword>
<dbReference type="InterPro" id="IPR050572">
    <property type="entry name" value="Fe-S_Ferredoxin"/>
</dbReference>
<dbReference type="OrthoDB" id="9813230at2"/>
<dbReference type="AlphaFoldDB" id="A0A101JNX0"/>
<dbReference type="InterPro" id="IPR017896">
    <property type="entry name" value="4Fe4S_Fe-S-bd"/>
</dbReference>
<name>A0A101JNX0_CHLLI</name>
<keyword evidence="2" id="KW-0479">Metal-binding</keyword>
<sequence length="102" mass="11132">MSGSASPAKKKKRLLAPREEIAWFPVIDTEQCNGCEACADLCRPGVFEPGPSDPAGVCRPKMTVANPFNCIVLCTRCEPVCPSGAITLPRPEDFERFVEYVD</sequence>
<reference evidence="6 7" key="1">
    <citation type="submission" date="2015-10" db="EMBL/GenBank/DDBJ databases">
        <title>Draft Genome Sequence of Chlorobium limicola strain Frasassi Growing under Artificial Lighting in the Frasassi Cave System.</title>
        <authorList>
            <person name="Mansor M."/>
            <person name="Macalady J."/>
        </authorList>
    </citation>
    <scope>NUCLEOTIDE SEQUENCE [LARGE SCALE GENOMIC DNA]</scope>
    <source>
        <strain evidence="6 7">Frasassi</strain>
    </source>
</reference>
<dbReference type="GO" id="GO:0046872">
    <property type="term" value="F:metal ion binding"/>
    <property type="evidence" value="ECO:0007669"/>
    <property type="project" value="UniProtKB-KW"/>
</dbReference>
<dbReference type="PANTHER" id="PTHR43687">
    <property type="entry name" value="ADENYLYLSULFATE REDUCTASE, BETA SUBUNIT"/>
    <property type="match status" value="1"/>
</dbReference>
<feature type="domain" description="4Fe-4S ferredoxin-type" evidence="5">
    <location>
        <begin position="60"/>
        <end position="91"/>
    </location>
</feature>
<dbReference type="RefSeq" id="WP_059138880.1">
    <property type="nucleotide sequence ID" value="NZ_LMBR01000112.1"/>
</dbReference>
<feature type="domain" description="4Fe-4S ferredoxin-type" evidence="5">
    <location>
        <begin position="23"/>
        <end position="52"/>
    </location>
</feature>
<dbReference type="EMBL" id="LMBR01000112">
    <property type="protein sequence ID" value="KUL29928.1"/>
    <property type="molecule type" value="Genomic_DNA"/>
</dbReference>
<comment type="caution">
    <text evidence="6">The sequence shown here is derived from an EMBL/GenBank/DDBJ whole genome shotgun (WGS) entry which is preliminary data.</text>
</comment>
<dbReference type="Gene3D" id="3.30.70.20">
    <property type="match status" value="1"/>
</dbReference>
<dbReference type="Pfam" id="PF12838">
    <property type="entry name" value="Fer4_7"/>
    <property type="match status" value="1"/>
</dbReference>
<organism evidence="6 7">
    <name type="scientific">Chlorobium limicola</name>
    <dbReference type="NCBI Taxonomy" id="1092"/>
    <lineage>
        <taxon>Bacteria</taxon>
        <taxon>Pseudomonadati</taxon>
        <taxon>Chlorobiota</taxon>
        <taxon>Chlorobiia</taxon>
        <taxon>Chlorobiales</taxon>
        <taxon>Chlorobiaceae</taxon>
        <taxon>Chlorobium/Pelodictyon group</taxon>
        <taxon>Chlorobium</taxon>
    </lineage>
</organism>
<evidence type="ECO:0000256" key="1">
    <source>
        <dbReference type="ARBA" id="ARBA00022485"/>
    </source>
</evidence>
<dbReference type="SUPFAM" id="SSF54862">
    <property type="entry name" value="4Fe-4S ferredoxins"/>
    <property type="match status" value="1"/>
</dbReference>
<proteinExistence type="predicted"/>
<protein>
    <submittedName>
        <fullName evidence="6">4Fe-4S ferredoxin</fullName>
    </submittedName>
</protein>
<evidence type="ECO:0000313" key="7">
    <source>
        <dbReference type="Proteomes" id="UP000053937"/>
    </source>
</evidence>
<evidence type="ECO:0000259" key="5">
    <source>
        <dbReference type="PROSITE" id="PS51379"/>
    </source>
</evidence>
<dbReference type="PANTHER" id="PTHR43687:SF1">
    <property type="entry name" value="FERREDOXIN III"/>
    <property type="match status" value="1"/>
</dbReference>
<evidence type="ECO:0000313" key="6">
    <source>
        <dbReference type="EMBL" id="KUL29928.1"/>
    </source>
</evidence>
<evidence type="ECO:0000256" key="4">
    <source>
        <dbReference type="ARBA" id="ARBA00023014"/>
    </source>
</evidence>
<keyword evidence="1" id="KW-0004">4Fe-4S</keyword>
<evidence type="ECO:0000256" key="2">
    <source>
        <dbReference type="ARBA" id="ARBA00022723"/>
    </source>
</evidence>
<keyword evidence="7" id="KW-1185">Reference proteome</keyword>
<dbReference type="GO" id="GO:0051539">
    <property type="term" value="F:4 iron, 4 sulfur cluster binding"/>
    <property type="evidence" value="ECO:0007669"/>
    <property type="project" value="UniProtKB-KW"/>
</dbReference>
<keyword evidence="3" id="KW-0408">Iron</keyword>
<accession>A0A101JNX0</accession>
<dbReference type="Proteomes" id="UP000053937">
    <property type="component" value="Unassembled WGS sequence"/>
</dbReference>
<dbReference type="PROSITE" id="PS51379">
    <property type="entry name" value="4FE4S_FER_2"/>
    <property type="match status" value="2"/>
</dbReference>